<dbReference type="InterPro" id="IPR008929">
    <property type="entry name" value="Chondroitin_lyas"/>
</dbReference>
<evidence type="ECO:0000256" key="2">
    <source>
        <dbReference type="SAM" id="SignalP"/>
    </source>
</evidence>
<dbReference type="GO" id="GO:0030313">
    <property type="term" value="C:cell envelope"/>
    <property type="evidence" value="ECO:0007669"/>
    <property type="project" value="UniProtKB-SubCell"/>
</dbReference>
<dbReference type="KEGG" id="masz:C9I28_08465"/>
<keyword evidence="2" id="KW-0732">Signal</keyword>
<reference evidence="4 5" key="1">
    <citation type="submission" date="2018-03" db="EMBL/GenBank/DDBJ databases">
        <title>Massilia armeniaca sp. nov., isolated from desert soil.</title>
        <authorList>
            <person name="Huang H."/>
            <person name="Ren M."/>
        </authorList>
    </citation>
    <scope>NUCLEOTIDE SEQUENCE [LARGE SCALE GENOMIC DNA]</scope>
    <source>
        <strain evidence="4 5">ZMN-3</strain>
    </source>
</reference>
<proteinExistence type="predicted"/>
<dbReference type="Gene3D" id="1.50.10.100">
    <property type="entry name" value="Chondroitin AC/alginate lyase"/>
    <property type="match status" value="1"/>
</dbReference>
<dbReference type="EMBL" id="CP028324">
    <property type="protein sequence ID" value="AVR95756.1"/>
    <property type="molecule type" value="Genomic_DNA"/>
</dbReference>
<evidence type="ECO:0000259" key="3">
    <source>
        <dbReference type="Pfam" id="PF07940"/>
    </source>
</evidence>
<dbReference type="Pfam" id="PF07940">
    <property type="entry name" value="Hepar_II_III_C"/>
    <property type="match status" value="1"/>
</dbReference>
<feature type="chain" id="PRO_5015358004" description="Heparinase II/III-like C-terminal domain-containing protein" evidence="2">
    <location>
        <begin position="24"/>
        <end position="1015"/>
    </location>
</feature>
<feature type="domain" description="Heparinase II/III-like C-terminal" evidence="3">
    <location>
        <begin position="589"/>
        <end position="786"/>
    </location>
</feature>
<dbReference type="Proteomes" id="UP000240505">
    <property type="component" value="Chromosome"/>
</dbReference>
<dbReference type="RefSeq" id="WP_107141106.1">
    <property type="nucleotide sequence ID" value="NZ_CP028324.1"/>
</dbReference>
<name>A0A2R4C824_9BURK</name>
<comment type="subcellular location">
    <subcellularLocation>
        <location evidence="1">Cell envelope</location>
    </subcellularLocation>
</comment>
<evidence type="ECO:0000313" key="4">
    <source>
        <dbReference type="EMBL" id="AVR95756.1"/>
    </source>
</evidence>
<evidence type="ECO:0000256" key="1">
    <source>
        <dbReference type="ARBA" id="ARBA00004196"/>
    </source>
</evidence>
<accession>A0A2R4C824</accession>
<sequence length="1015" mass="109903">MPLPALRLICLAVSLTVTTHAFAAIDGVVRRTHPRLYATPAELTALNKYFSGGRLPAKRGEISFTVTTHLRAEGDSQDGVVFGGYNNPVSAILIRHIDSLDITTGTPKVRLQVAFTVPGEASYAAYGELSLSPGEPTKVTLSYDTEQHTASLVTDKAGAVSKQIAYNAALFARWLPGETTPKFDFAYVRRNDVVSGLQVKDLVANQVLWSHERIDSQLNAARGSLLWAADKTSGSIATCMTASEPATLCNVAQNGRGDTLGTAKQLALAYQISNRSVAYAKAARAYAELIMGVTDLAAGREWAMAARVGALGVLYDWFYNDPEFDAELKRKIRATIRDTIRTDVPEVGGKQDDDLIEMICGTPKLAPSTSLLDCASKPDLSRSYLGGHQFSAMTGAALGLLAILDESVNEGHDVTPLIIRIYDHMIEGMIPARNYASGEGGHHMLYAYGANVAEVIERLVMWRRAIVPSSGTTVAPTTFESKVIRPYIYALHADNTFPAAGDAFELVLPEPTLGYMALAAATQGDGVATTFYEKHVQSARPWASAQLLWDRLYFPATRQPAAELSTLPLSARYRVAGNVYMRDSWDREKSTLLEFKSTSFISENHQHLDQNSFTIYKRAPLLVDSGLYNEYDSTHWKNYYRRTIAHNSIVVFDPNEQFLYDSKPMSNDGGQWIKRRVGDAGQERYPTIAEIQPGARNALDGVTHYEEDKEGGYAFVTGNASKAYSTKLDQNDGFLRSILYLRPTSTSPKTTVLVFDRIHAPGRLAATSLLHTVKKPQSHATQHADSIAGGGRVVLAPTPTNLPLLVRNGDGMVTIEPLLPENARITLAGGTDGAPCDQEPADVNYTDCRFTARVATGGGSFAWRNFPAIPGSETHPVTTDAGNWRIEIAAVDEGRSAPDAYQWFLNVLHVEDNRLEADPTENTAKLLPSSDGSAAAVALESGGTVVFAKRSAAAASLRWKAGCGFRGTVIATGLVSGQTYRWQCDTGTQEIVLAATGTQAAGTASGEGVLKFTVR</sequence>
<keyword evidence="5" id="KW-1185">Reference proteome</keyword>
<protein>
    <recommendedName>
        <fullName evidence="3">Heparinase II/III-like C-terminal domain-containing protein</fullName>
    </recommendedName>
</protein>
<feature type="signal peptide" evidence="2">
    <location>
        <begin position="1"/>
        <end position="23"/>
    </location>
</feature>
<organism evidence="4 5">
    <name type="scientific">Pseudoduganella armeniaca</name>
    <dbReference type="NCBI Taxonomy" id="2072590"/>
    <lineage>
        <taxon>Bacteria</taxon>
        <taxon>Pseudomonadati</taxon>
        <taxon>Pseudomonadota</taxon>
        <taxon>Betaproteobacteria</taxon>
        <taxon>Burkholderiales</taxon>
        <taxon>Oxalobacteraceae</taxon>
        <taxon>Telluria group</taxon>
        <taxon>Pseudoduganella</taxon>
    </lineage>
</organism>
<evidence type="ECO:0000313" key="5">
    <source>
        <dbReference type="Proteomes" id="UP000240505"/>
    </source>
</evidence>
<dbReference type="GO" id="GO:0016829">
    <property type="term" value="F:lyase activity"/>
    <property type="evidence" value="ECO:0007669"/>
    <property type="project" value="InterPro"/>
</dbReference>
<dbReference type="InterPro" id="IPR012480">
    <property type="entry name" value="Hepar_II_III_C"/>
</dbReference>
<gene>
    <name evidence="4" type="ORF">C9I28_08465</name>
</gene>
<dbReference type="OrthoDB" id="9147455at2"/>
<dbReference type="AlphaFoldDB" id="A0A2R4C824"/>
<dbReference type="Gene3D" id="2.70.98.70">
    <property type="match status" value="1"/>
</dbReference>